<dbReference type="RefSeq" id="WP_013878354.1">
    <property type="nucleotide sequence ID" value="NC_015666.1"/>
</dbReference>
<evidence type="ECO:0000313" key="3">
    <source>
        <dbReference type="Proteomes" id="UP000006794"/>
    </source>
</evidence>
<dbReference type="EMBL" id="CP002839">
    <property type="protein sequence ID" value="AEH35454.1"/>
    <property type="molecule type" value="Genomic_DNA"/>
</dbReference>
<protein>
    <submittedName>
        <fullName evidence="2">YbhB YbcL family protein</fullName>
    </submittedName>
</protein>
<feature type="region of interest" description="Disordered" evidence="1">
    <location>
        <begin position="1"/>
        <end position="34"/>
    </location>
</feature>
<keyword evidence="3" id="KW-1185">Reference proteome</keyword>
<dbReference type="Gene3D" id="3.90.280.10">
    <property type="entry name" value="PEBP-like"/>
    <property type="match status" value="1"/>
</dbReference>
<organism evidence="2 3">
    <name type="scientific">Halopiger xanaduensis (strain DSM 18323 / JCM 14033 / SH-6)</name>
    <dbReference type="NCBI Taxonomy" id="797210"/>
    <lineage>
        <taxon>Archaea</taxon>
        <taxon>Methanobacteriati</taxon>
        <taxon>Methanobacteriota</taxon>
        <taxon>Stenosarchaea group</taxon>
        <taxon>Halobacteria</taxon>
        <taxon>Halobacteriales</taxon>
        <taxon>Natrialbaceae</taxon>
        <taxon>Halopiger</taxon>
    </lineage>
</organism>
<reference evidence="2 3" key="1">
    <citation type="journal article" date="2012" name="Stand. Genomic Sci.">
        <title>Complete genome sequence of Halopiger xanaduensis type strain (SH-6(T)).</title>
        <authorList>
            <person name="Anderson I."/>
            <person name="Tindall B.J."/>
            <person name="Rohde M."/>
            <person name="Lucas S."/>
            <person name="Han J."/>
            <person name="Lapidus A."/>
            <person name="Cheng J.F."/>
            <person name="Goodwin L."/>
            <person name="Pitluck S."/>
            <person name="Peters L."/>
            <person name="Pati A."/>
            <person name="Mikhailova N."/>
            <person name="Pagani I."/>
            <person name="Teshima H."/>
            <person name="Han C."/>
            <person name="Tapia R."/>
            <person name="Land M."/>
            <person name="Woyke T."/>
            <person name="Klenk H.P."/>
            <person name="Kyrpides N."/>
            <person name="Ivanova N."/>
        </authorList>
    </citation>
    <scope>NUCLEOTIDE SEQUENCE [LARGE SCALE GENOMIC DNA]</scope>
    <source>
        <strain evidence="3">DSM 18323 / JCM 14033 / SH-6</strain>
    </source>
</reference>
<dbReference type="OrthoDB" id="28720at2157"/>
<feature type="compositionally biased region" description="Basic and acidic residues" evidence="1">
    <location>
        <begin position="11"/>
        <end position="25"/>
    </location>
</feature>
<evidence type="ECO:0000256" key="1">
    <source>
        <dbReference type="SAM" id="MobiDB-lite"/>
    </source>
</evidence>
<dbReference type="Proteomes" id="UP000006794">
    <property type="component" value="Chromosome"/>
</dbReference>
<dbReference type="SUPFAM" id="SSF49777">
    <property type="entry name" value="PEBP-like"/>
    <property type="match status" value="1"/>
</dbReference>
<dbReference type="CDD" id="cd00865">
    <property type="entry name" value="PEBP_bact_arch"/>
    <property type="match status" value="1"/>
</dbReference>
<dbReference type="HOGENOM" id="CLU_083918_3_2_2"/>
<evidence type="ECO:0000313" key="2">
    <source>
        <dbReference type="EMBL" id="AEH35454.1"/>
    </source>
</evidence>
<dbReference type="InterPro" id="IPR008914">
    <property type="entry name" value="PEBP"/>
</dbReference>
<name>F8D723_HALXS</name>
<dbReference type="AlphaFoldDB" id="F8D723"/>
<gene>
    <name evidence="2" type="ordered locus">Halxa_0815</name>
</gene>
<dbReference type="eggNOG" id="arCOG04702">
    <property type="taxonomic scope" value="Archaea"/>
</dbReference>
<accession>F8D723</accession>
<dbReference type="PANTHER" id="PTHR30289:SF1">
    <property type="entry name" value="PEBP (PHOSPHATIDYLETHANOLAMINE-BINDING PROTEIN) FAMILY PROTEIN"/>
    <property type="match status" value="1"/>
</dbReference>
<feature type="region of interest" description="Disordered" evidence="1">
    <location>
        <begin position="72"/>
        <end position="106"/>
    </location>
</feature>
<dbReference type="STRING" id="797210.Halxa_0815"/>
<dbReference type="InterPro" id="IPR005247">
    <property type="entry name" value="YbhB_YbcL/LppC-like"/>
</dbReference>
<sequence length="151" mass="16958">MADLTSDTFDDGERIPDRYGYERDNVNPPLEIEDPPEEAETFALIVDDPDAVEPAGKVWEHWIVWNVPSEQTEIPENWDPDDAGAYEATNDYGETGYGGPKPPDREHTYRFTVFALNNTLELDDDPDADELRDAMEGHVISQATLEGAYPA</sequence>
<dbReference type="PANTHER" id="PTHR30289">
    <property type="entry name" value="UNCHARACTERIZED PROTEIN YBCL-RELATED"/>
    <property type="match status" value="1"/>
</dbReference>
<dbReference type="InterPro" id="IPR036610">
    <property type="entry name" value="PEBP-like_sf"/>
</dbReference>
<dbReference type="Pfam" id="PF01161">
    <property type="entry name" value="PBP"/>
    <property type="match status" value="1"/>
</dbReference>
<proteinExistence type="predicted"/>
<dbReference type="KEGG" id="hxa:Halxa_0815"/>
<dbReference type="NCBIfam" id="TIGR00481">
    <property type="entry name" value="YbhB/YbcL family Raf kinase inhibitor-like protein"/>
    <property type="match status" value="1"/>
</dbReference>
<dbReference type="GeneID" id="10795791"/>